<evidence type="ECO:0000313" key="2">
    <source>
        <dbReference type="Proteomes" id="UP000759529"/>
    </source>
</evidence>
<gene>
    <name evidence="1" type="ORF">H9X54_002950</name>
</gene>
<organism evidence="1 2">
    <name type="scientific">Flavobacterium macrobrachii</name>
    <dbReference type="NCBI Taxonomy" id="591204"/>
    <lineage>
        <taxon>Bacteria</taxon>
        <taxon>Pseudomonadati</taxon>
        <taxon>Bacteroidota</taxon>
        <taxon>Flavobacteriia</taxon>
        <taxon>Flavobacteriales</taxon>
        <taxon>Flavobacteriaceae</taxon>
        <taxon>Flavobacterium</taxon>
    </lineage>
</organism>
<reference evidence="1 2" key="1">
    <citation type="submission" date="2021-02" db="EMBL/GenBank/DDBJ databases">
        <authorList>
            <person name="Jung H.S."/>
            <person name="Chun B.H."/>
            <person name="Jeon C.O."/>
        </authorList>
    </citation>
    <scope>NUCLEOTIDE SEQUENCE [LARGE SCALE GENOMIC DNA]</scope>
    <source>
        <strain evidence="1 2">LMG 25203</strain>
    </source>
</reference>
<sequence>MKISETLDFWGLSEKNEKVKNFIKSNNFDKTEIFIGDKECINSKCTASLLFKSVNLFKHDYFIPKEIFTETKEESFFIGFTIGDFYGNPKFPSELPYNLTLEDGYEDVKKKLNVSSSKITKLEDSVYYQFNFDKFYVLTYFSLNDKLIYLVFKLFEKSELSKIELQKSFKIQDKNLKSENLTLLDALKSKKPTFQWEQRMLEGDDIFNNENISATSKQLDIYIENLKDAVLKRNSKSIYNSVKKNVLSLNKLNEKLDYFIETTEREELCKFIDECIIATGFELENGFDMTQEWREW</sequence>
<keyword evidence="2" id="KW-1185">Reference proteome</keyword>
<protein>
    <submittedName>
        <fullName evidence="1">Uncharacterized protein</fullName>
    </submittedName>
</protein>
<accession>A0ABS2CTG1</accession>
<name>A0ABS2CTG1_9FLAO</name>
<evidence type="ECO:0000313" key="1">
    <source>
        <dbReference type="EMBL" id="MBM6498258.1"/>
    </source>
</evidence>
<dbReference type="RefSeq" id="WP_204158698.1">
    <property type="nucleotide sequence ID" value="NZ_JACSOD020000408.1"/>
</dbReference>
<proteinExistence type="predicted"/>
<dbReference type="Proteomes" id="UP000759529">
    <property type="component" value="Unassembled WGS sequence"/>
</dbReference>
<dbReference type="EMBL" id="JACSOD020000408">
    <property type="protein sequence ID" value="MBM6498258.1"/>
    <property type="molecule type" value="Genomic_DNA"/>
</dbReference>
<comment type="caution">
    <text evidence="1">The sequence shown here is derived from an EMBL/GenBank/DDBJ whole genome shotgun (WGS) entry which is preliminary data.</text>
</comment>